<dbReference type="AlphaFoldDB" id="A0ABD2CQT5"/>
<accession>A0ABD2CQT5</accession>
<name>A0ABD2CQT5_VESMC</name>
<keyword evidence="2" id="KW-1185">Reference proteome</keyword>
<dbReference type="EMBL" id="JAYRBN010000035">
    <property type="protein sequence ID" value="KAL2747467.1"/>
    <property type="molecule type" value="Genomic_DNA"/>
</dbReference>
<reference evidence="1 2" key="1">
    <citation type="journal article" date="2024" name="Ann. Entomol. Soc. Am.">
        <title>Genomic analyses of the southern and eastern yellowjacket wasps (Hymenoptera: Vespidae) reveal evolutionary signatures of social life.</title>
        <authorList>
            <person name="Catto M.A."/>
            <person name="Caine P.B."/>
            <person name="Orr S.E."/>
            <person name="Hunt B.G."/>
            <person name="Goodisman M.A.D."/>
        </authorList>
    </citation>
    <scope>NUCLEOTIDE SEQUENCE [LARGE SCALE GENOMIC DNA]</scope>
    <source>
        <strain evidence="1">232</strain>
        <tissue evidence="1">Head and thorax</tissue>
    </source>
</reference>
<proteinExistence type="predicted"/>
<comment type="caution">
    <text evidence="1">The sequence shown here is derived from an EMBL/GenBank/DDBJ whole genome shotgun (WGS) entry which is preliminary data.</text>
</comment>
<dbReference type="Proteomes" id="UP001607303">
    <property type="component" value="Unassembled WGS sequence"/>
</dbReference>
<protein>
    <submittedName>
        <fullName evidence="1">Uncharacterized protein</fullName>
    </submittedName>
</protein>
<evidence type="ECO:0000313" key="1">
    <source>
        <dbReference type="EMBL" id="KAL2747467.1"/>
    </source>
</evidence>
<organism evidence="1 2">
    <name type="scientific">Vespula maculifrons</name>
    <name type="common">Eastern yellow jacket</name>
    <name type="synonym">Wasp</name>
    <dbReference type="NCBI Taxonomy" id="7453"/>
    <lineage>
        <taxon>Eukaryota</taxon>
        <taxon>Metazoa</taxon>
        <taxon>Ecdysozoa</taxon>
        <taxon>Arthropoda</taxon>
        <taxon>Hexapoda</taxon>
        <taxon>Insecta</taxon>
        <taxon>Pterygota</taxon>
        <taxon>Neoptera</taxon>
        <taxon>Endopterygota</taxon>
        <taxon>Hymenoptera</taxon>
        <taxon>Apocrita</taxon>
        <taxon>Aculeata</taxon>
        <taxon>Vespoidea</taxon>
        <taxon>Vespidae</taxon>
        <taxon>Vespinae</taxon>
        <taxon>Vespula</taxon>
    </lineage>
</organism>
<sequence>MLTENTRRRALKRPKEASTLSPSSTVAFEIELFIRRSRAILERAIVKSESRLMDLKCSRVGIGDSVSVSGGDDDGGALDSTIRIRPKLMRE</sequence>
<gene>
    <name evidence="1" type="ORF">V1477_004159</name>
</gene>
<evidence type="ECO:0000313" key="2">
    <source>
        <dbReference type="Proteomes" id="UP001607303"/>
    </source>
</evidence>